<keyword evidence="1" id="KW-0732">Signal</keyword>
<evidence type="ECO:0000313" key="3">
    <source>
        <dbReference type="Proteomes" id="UP000327044"/>
    </source>
</evidence>
<dbReference type="InParanoid" id="A0A5N4B5Z8"/>
<dbReference type="InterPro" id="IPR036728">
    <property type="entry name" value="PBP_GOBP_sf"/>
</dbReference>
<gene>
    <name evidence="2" type="ORF">PPYR_01750</name>
</gene>
<dbReference type="Gene3D" id="1.10.238.20">
    <property type="entry name" value="Pheromone/general odorant binding protein domain"/>
    <property type="match status" value="1"/>
</dbReference>
<dbReference type="Pfam" id="PF01395">
    <property type="entry name" value="PBP_GOBP"/>
    <property type="match status" value="1"/>
</dbReference>
<comment type="caution">
    <text evidence="2">The sequence shown here is derived from an EMBL/GenBank/DDBJ whole genome shotgun (WGS) entry which is preliminary data.</text>
</comment>
<dbReference type="SUPFAM" id="SSF47565">
    <property type="entry name" value="Insect pheromone/odorant-binding proteins"/>
    <property type="match status" value="1"/>
</dbReference>
<feature type="chain" id="PRO_5024406854" evidence="1">
    <location>
        <begin position="16"/>
        <end position="131"/>
    </location>
</feature>
<name>A0A5N4B5Z8_PHOPY</name>
<feature type="signal peptide" evidence="1">
    <location>
        <begin position="1"/>
        <end position="15"/>
    </location>
</feature>
<proteinExistence type="predicted"/>
<dbReference type="FunCoup" id="A0A5N4B5Z8">
    <property type="interactions" value="1"/>
</dbReference>
<evidence type="ECO:0000256" key="1">
    <source>
        <dbReference type="SAM" id="SignalP"/>
    </source>
</evidence>
<dbReference type="GO" id="GO:0005549">
    <property type="term" value="F:odorant binding"/>
    <property type="evidence" value="ECO:0007669"/>
    <property type="project" value="InterPro"/>
</dbReference>
<dbReference type="CDD" id="cd23992">
    <property type="entry name" value="PBP_GOBP"/>
    <property type="match status" value="1"/>
</dbReference>
<keyword evidence="3" id="KW-1185">Reference proteome</keyword>
<accession>A0A5N4B5Z8</accession>
<dbReference type="Proteomes" id="UP000327044">
    <property type="component" value="Unassembled WGS sequence"/>
</dbReference>
<dbReference type="EMBL" id="VVIM01000001">
    <property type="protein sequence ID" value="KAB0804780.1"/>
    <property type="molecule type" value="Genomic_DNA"/>
</dbReference>
<protein>
    <submittedName>
        <fullName evidence="2">Uncharacterized protein</fullName>
    </submittedName>
</protein>
<organism evidence="2 3">
    <name type="scientific">Photinus pyralis</name>
    <name type="common">Common eastern firefly</name>
    <name type="synonym">Lampyris pyralis</name>
    <dbReference type="NCBI Taxonomy" id="7054"/>
    <lineage>
        <taxon>Eukaryota</taxon>
        <taxon>Metazoa</taxon>
        <taxon>Ecdysozoa</taxon>
        <taxon>Arthropoda</taxon>
        <taxon>Hexapoda</taxon>
        <taxon>Insecta</taxon>
        <taxon>Pterygota</taxon>
        <taxon>Neoptera</taxon>
        <taxon>Endopterygota</taxon>
        <taxon>Coleoptera</taxon>
        <taxon>Polyphaga</taxon>
        <taxon>Elateriformia</taxon>
        <taxon>Elateroidea</taxon>
        <taxon>Lampyridae</taxon>
        <taxon>Lampyrinae</taxon>
        <taxon>Photinus</taxon>
    </lineage>
</organism>
<reference evidence="2 3" key="1">
    <citation type="journal article" date="2018" name="Elife">
        <title>Firefly genomes illuminate parallel origins of bioluminescence in beetles.</title>
        <authorList>
            <person name="Fallon T.R."/>
            <person name="Lower S.E."/>
            <person name="Chang C.H."/>
            <person name="Bessho-Uehara M."/>
            <person name="Martin G.J."/>
            <person name="Bewick A.J."/>
            <person name="Behringer M."/>
            <person name="Debat H.J."/>
            <person name="Wong I."/>
            <person name="Day J.C."/>
            <person name="Suvorov A."/>
            <person name="Silva C.J."/>
            <person name="Stanger-Hall K.F."/>
            <person name="Hall D.W."/>
            <person name="Schmitz R.J."/>
            <person name="Nelson D.R."/>
            <person name="Lewis S.M."/>
            <person name="Shigenobu S."/>
            <person name="Bybee S.M."/>
            <person name="Larracuente A.M."/>
            <person name="Oba Y."/>
            <person name="Weng J.K."/>
        </authorList>
    </citation>
    <scope>NUCLEOTIDE SEQUENCE [LARGE SCALE GENOMIC DNA]</scope>
    <source>
        <strain evidence="2">1611_PpyrPB1</strain>
        <tissue evidence="2">Whole body</tissue>
    </source>
</reference>
<sequence length="131" mass="15235">MKRFTFLIILCVVVAKRRIPEVQVKQWERIISSFKADCIEEANVDPILVERMVYELEFPEDEGLKKYWRCTHNHFHSIKANHNLDGEQISNQVPFVPPQLALQCTTESNHIKDLIEKAFEGAKCIINKLAV</sequence>
<evidence type="ECO:0000313" key="2">
    <source>
        <dbReference type="EMBL" id="KAB0804780.1"/>
    </source>
</evidence>
<dbReference type="InterPro" id="IPR006170">
    <property type="entry name" value="PBP/GOBP"/>
</dbReference>
<dbReference type="AlphaFoldDB" id="A0A5N4B5Z8"/>